<evidence type="ECO:0000256" key="1">
    <source>
        <dbReference type="SAM" id="MobiDB-lite"/>
    </source>
</evidence>
<keyword evidence="2" id="KW-0732">Signal</keyword>
<dbReference type="Proteomes" id="UP000288805">
    <property type="component" value="Unassembled WGS sequence"/>
</dbReference>
<comment type="caution">
    <text evidence="3">The sequence shown here is derived from an EMBL/GenBank/DDBJ whole genome shotgun (WGS) entry which is preliminary data.</text>
</comment>
<accession>A0A438KCI9</accession>
<evidence type="ECO:0000256" key="2">
    <source>
        <dbReference type="SAM" id="SignalP"/>
    </source>
</evidence>
<feature type="chain" id="PRO_5019539302" evidence="2">
    <location>
        <begin position="18"/>
        <end position="105"/>
    </location>
</feature>
<organism evidence="3 4">
    <name type="scientific">Vitis vinifera</name>
    <name type="common">Grape</name>
    <dbReference type="NCBI Taxonomy" id="29760"/>
    <lineage>
        <taxon>Eukaryota</taxon>
        <taxon>Viridiplantae</taxon>
        <taxon>Streptophyta</taxon>
        <taxon>Embryophyta</taxon>
        <taxon>Tracheophyta</taxon>
        <taxon>Spermatophyta</taxon>
        <taxon>Magnoliopsida</taxon>
        <taxon>eudicotyledons</taxon>
        <taxon>Gunneridae</taxon>
        <taxon>Pentapetalae</taxon>
        <taxon>rosids</taxon>
        <taxon>Vitales</taxon>
        <taxon>Vitaceae</taxon>
        <taxon>Viteae</taxon>
        <taxon>Vitis</taxon>
    </lineage>
</organism>
<proteinExistence type="predicted"/>
<reference evidence="3 4" key="1">
    <citation type="journal article" date="2018" name="PLoS Genet.">
        <title>Population sequencing reveals clonal diversity and ancestral inbreeding in the grapevine cultivar Chardonnay.</title>
        <authorList>
            <person name="Roach M.J."/>
            <person name="Johnson D.L."/>
            <person name="Bohlmann J."/>
            <person name="van Vuuren H.J."/>
            <person name="Jones S.J."/>
            <person name="Pretorius I.S."/>
            <person name="Schmidt S.A."/>
            <person name="Borneman A.R."/>
        </authorList>
    </citation>
    <scope>NUCLEOTIDE SEQUENCE [LARGE SCALE GENOMIC DNA]</scope>
    <source>
        <strain evidence="4">cv. Chardonnay</strain>
        <tissue evidence="3">Leaf</tissue>
    </source>
</reference>
<dbReference type="EMBL" id="QGNW01000010">
    <property type="protein sequence ID" value="RVX18926.1"/>
    <property type="molecule type" value="Genomic_DNA"/>
</dbReference>
<name>A0A438KCI9_VITVI</name>
<protein>
    <submittedName>
        <fullName evidence="3">Uncharacterized protein</fullName>
    </submittedName>
</protein>
<evidence type="ECO:0000313" key="4">
    <source>
        <dbReference type="Proteomes" id="UP000288805"/>
    </source>
</evidence>
<dbReference type="AlphaFoldDB" id="A0A438KCI9"/>
<feature type="region of interest" description="Disordered" evidence="1">
    <location>
        <begin position="77"/>
        <end position="105"/>
    </location>
</feature>
<gene>
    <name evidence="3" type="ORF">CK203_006808</name>
</gene>
<evidence type="ECO:0000313" key="3">
    <source>
        <dbReference type="EMBL" id="RVX18926.1"/>
    </source>
</evidence>
<sequence>MLFATAAKILLLRVVKGKQWLSGYTRGDYTTSRMFSRAEPTSRNDGAANGLVRVDSVGITQPVIYFPDSYGTKPFVEQRAVNRRGRPSTPVDDRDWGSSPKSKLK</sequence>
<feature type="signal peptide" evidence="2">
    <location>
        <begin position="1"/>
        <end position="17"/>
    </location>
</feature>